<dbReference type="RefSeq" id="WP_192040282.1">
    <property type="nucleotide sequence ID" value="NZ_JACYWE010000010.1"/>
</dbReference>
<protein>
    <submittedName>
        <fullName evidence="2">Uncharacterized protein</fullName>
    </submittedName>
</protein>
<name>A0A927JEA7_9ACTN</name>
<comment type="caution">
    <text evidence="2">The sequence shown here is derived from an EMBL/GenBank/DDBJ whole genome shotgun (WGS) entry which is preliminary data.</text>
</comment>
<sequence>MDPRSPDPDHPAARSPVPRGRAAHGVARRRGRTWGTAVLGLVLAATAALPAACASSSDDAGEAPAERVTVTLPVPPTTVTLLDPGAEPRGELAYQFAHGTESEHLVTARSTIAQVLGGDPEQDFSRPEVTLPLTARIGASNAMGQNVTLTVGAATSPDENTRSALDDAPGSEATLRISPSGAVHELTLSPSPQSNDTAREALEHAMFQTVYGVGVMPSEPVGPGARWLIEQPIESATDIVQSTTVTLLERTGNRIVLDVSVNQQPSLEYFDTPGAGRLLVDTFSSNGSGRITIDLAQPLPISGQVEVRGEQQYSDPATGFTLQQTTGMALTWSQP</sequence>
<reference evidence="2" key="1">
    <citation type="submission" date="2020-09" db="EMBL/GenBank/DDBJ databases">
        <title>Hoyosella lacisalsi sp. nov., a halotolerant actinobacterium isolated from soil of Lake Gudzhirganskoe.</title>
        <authorList>
            <person name="Yang Q."/>
            <person name="Guo P.Y."/>
            <person name="Liu S.W."/>
            <person name="Li F.N."/>
            <person name="Sun C.H."/>
        </authorList>
    </citation>
    <scope>NUCLEOTIDE SEQUENCE</scope>
    <source>
        <strain evidence="2">G463</strain>
    </source>
</reference>
<evidence type="ECO:0000313" key="2">
    <source>
        <dbReference type="EMBL" id="MBD8507773.1"/>
    </source>
</evidence>
<evidence type="ECO:0000313" key="3">
    <source>
        <dbReference type="Proteomes" id="UP000642993"/>
    </source>
</evidence>
<feature type="compositionally biased region" description="Basic and acidic residues" evidence="1">
    <location>
        <begin position="1"/>
        <end position="12"/>
    </location>
</feature>
<dbReference type="Proteomes" id="UP000642993">
    <property type="component" value="Unassembled WGS sequence"/>
</dbReference>
<dbReference type="AlphaFoldDB" id="A0A927JEA7"/>
<organism evidence="2 3">
    <name type="scientific">Lolliginicoccus lacisalsi</name>
    <dbReference type="NCBI Taxonomy" id="2742202"/>
    <lineage>
        <taxon>Bacteria</taxon>
        <taxon>Bacillati</taxon>
        <taxon>Actinomycetota</taxon>
        <taxon>Actinomycetes</taxon>
        <taxon>Mycobacteriales</taxon>
        <taxon>Hoyosellaceae</taxon>
        <taxon>Lolliginicoccus</taxon>
    </lineage>
</organism>
<keyword evidence="3" id="KW-1185">Reference proteome</keyword>
<evidence type="ECO:0000256" key="1">
    <source>
        <dbReference type="SAM" id="MobiDB-lite"/>
    </source>
</evidence>
<accession>A0A927JEA7</accession>
<dbReference type="EMBL" id="JACYWE010000010">
    <property type="protein sequence ID" value="MBD8507773.1"/>
    <property type="molecule type" value="Genomic_DNA"/>
</dbReference>
<feature type="region of interest" description="Disordered" evidence="1">
    <location>
        <begin position="1"/>
        <end position="29"/>
    </location>
</feature>
<feature type="region of interest" description="Disordered" evidence="1">
    <location>
        <begin position="153"/>
        <end position="195"/>
    </location>
</feature>
<proteinExistence type="predicted"/>
<gene>
    <name evidence="2" type="ORF">HT102_14890</name>
</gene>